<proteinExistence type="predicted"/>
<organism evidence="1 2">
    <name type="scientific">Ixodes persulcatus</name>
    <name type="common">Taiga tick</name>
    <dbReference type="NCBI Taxonomy" id="34615"/>
    <lineage>
        <taxon>Eukaryota</taxon>
        <taxon>Metazoa</taxon>
        <taxon>Ecdysozoa</taxon>
        <taxon>Arthropoda</taxon>
        <taxon>Chelicerata</taxon>
        <taxon>Arachnida</taxon>
        <taxon>Acari</taxon>
        <taxon>Parasitiformes</taxon>
        <taxon>Ixodida</taxon>
        <taxon>Ixodoidea</taxon>
        <taxon>Ixodidae</taxon>
        <taxon>Ixodinae</taxon>
        <taxon>Ixodes</taxon>
    </lineage>
</organism>
<dbReference type="Proteomes" id="UP000805193">
    <property type="component" value="Unassembled WGS sequence"/>
</dbReference>
<comment type="caution">
    <text evidence="1">The sequence shown here is derived from an EMBL/GenBank/DDBJ whole genome shotgun (WGS) entry which is preliminary data.</text>
</comment>
<dbReference type="EMBL" id="JABSTQ010009954">
    <property type="protein sequence ID" value="KAG0424605.1"/>
    <property type="molecule type" value="Genomic_DNA"/>
</dbReference>
<evidence type="ECO:0000313" key="1">
    <source>
        <dbReference type="EMBL" id="KAG0424605.1"/>
    </source>
</evidence>
<gene>
    <name evidence="1" type="ORF">HPB47_028161</name>
</gene>
<evidence type="ECO:0000313" key="2">
    <source>
        <dbReference type="Proteomes" id="UP000805193"/>
    </source>
</evidence>
<protein>
    <submittedName>
        <fullName evidence="1">Uncharacterized protein</fullName>
    </submittedName>
</protein>
<name>A0AC60PVE4_IXOPE</name>
<reference evidence="1 2" key="1">
    <citation type="journal article" date="2020" name="Cell">
        <title>Large-Scale Comparative Analyses of Tick Genomes Elucidate Their Genetic Diversity and Vector Capacities.</title>
        <authorList>
            <consortium name="Tick Genome and Microbiome Consortium (TIGMIC)"/>
            <person name="Jia N."/>
            <person name="Wang J."/>
            <person name="Shi W."/>
            <person name="Du L."/>
            <person name="Sun Y."/>
            <person name="Zhan W."/>
            <person name="Jiang J.F."/>
            <person name="Wang Q."/>
            <person name="Zhang B."/>
            <person name="Ji P."/>
            <person name="Bell-Sakyi L."/>
            <person name="Cui X.M."/>
            <person name="Yuan T.T."/>
            <person name="Jiang B.G."/>
            <person name="Yang W.F."/>
            <person name="Lam T.T."/>
            <person name="Chang Q.C."/>
            <person name="Ding S.J."/>
            <person name="Wang X.J."/>
            <person name="Zhu J.G."/>
            <person name="Ruan X.D."/>
            <person name="Zhao L."/>
            <person name="Wei J.T."/>
            <person name="Ye R.Z."/>
            <person name="Que T.C."/>
            <person name="Du C.H."/>
            <person name="Zhou Y.H."/>
            <person name="Cheng J.X."/>
            <person name="Dai P.F."/>
            <person name="Guo W.B."/>
            <person name="Han X.H."/>
            <person name="Huang E.J."/>
            <person name="Li L.F."/>
            <person name="Wei W."/>
            <person name="Gao Y.C."/>
            <person name="Liu J.Z."/>
            <person name="Shao H.Z."/>
            <person name="Wang X."/>
            <person name="Wang C.C."/>
            <person name="Yang T.C."/>
            <person name="Huo Q.B."/>
            <person name="Li W."/>
            <person name="Chen H.Y."/>
            <person name="Chen S.E."/>
            <person name="Zhou L.G."/>
            <person name="Ni X.B."/>
            <person name="Tian J.H."/>
            <person name="Sheng Y."/>
            <person name="Liu T."/>
            <person name="Pan Y.S."/>
            <person name="Xia L.Y."/>
            <person name="Li J."/>
            <person name="Zhao F."/>
            <person name="Cao W.C."/>
        </authorList>
    </citation>
    <scope>NUCLEOTIDE SEQUENCE [LARGE SCALE GENOMIC DNA]</scope>
    <source>
        <strain evidence="1">Iper-2018</strain>
    </source>
</reference>
<sequence length="253" mass="28078">MVTENKPQELHAVGACTTQQGTSSCSAKVKDLTFDLIRKCESTGLTIDAIITDMGPGNQGLWRECGITAIKLGKISVSCEHPCASRSDRELYFLADAPHILKNLRGHLVRGQHLIIPDKIVQKPNLPSNEVSINYVREVAQRDGTSELKLAPRLKERHLDPSHYKNMSVASALAVKNHSTRSAIRALVKGQMSSVTITTAWFLETVFKWLRLLSSRKMSPAMSEINVVLDLFKRLTIQGPGKKPLWKPVQMVS</sequence>
<keyword evidence="2" id="KW-1185">Reference proteome</keyword>
<accession>A0AC60PVE4</accession>